<dbReference type="EMBL" id="DAAEZQ010000007">
    <property type="protein sequence ID" value="HAA9722952.1"/>
    <property type="molecule type" value="Genomic_DNA"/>
</dbReference>
<evidence type="ECO:0000313" key="2">
    <source>
        <dbReference type="EMBL" id="EDH0804005.1"/>
    </source>
</evidence>
<feature type="transmembrane region" description="Helical" evidence="1">
    <location>
        <begin position="44"/>
        <end position="63"/>
    </location>
</feature>
<keyword evidence="1" id="KW-0812">Transmembrane</keyword>
<sequence>MKKENEFLSSVSFEKASRILKLKDIYEVMEGDKKQSFSMELKKIIILLLGLAFPVLMVCSFAIELSGGSFIMANSIVIIAELLIIIWMCYQFFKAYPPFLRNYGYKTYCYSIAKLAYISYFAVGLGMTKGNYIINFSVFLLTILVFLYLYNKVEKNMILEEINKTFNQNYKTSKLLTIMLRISGFLVVFTLVGMQFYRMNKSWIMNLTGVSEAATSNIVDDMIGVIFGIPLLLVITLIPTFFLFKANLFVRGKVIEKYAEEFRKTTNFTENEWYGEK</sequence>
<dbReference type="EMBL" id="AAMGHL010000001">
    <property type="protein sequence ID" value="EDH0804005.1"/>
    <property type="molecule type" value="Genomic_DNA"/>
</dbReference>
<keyword evidence="1" id="KW-1133">Transmembrane helix</keyword>
<feature type="transmembrane region" description="Helical" evidence="1">
    <location>
        <begin position="69"/>
        <end position="93"/>
    </location>
</feature>
<reference evidence="2" key="2">
    <citation type="submission" date="2019-10" db="EMBL/GenBank/DDBJ databases">
        <authorList>
            <consortium name="GenomeTrakr: Next Generation Sequencing Network for Food Pathogen Tracability"/>
        </authorList>
    </citation>
    <scope>NUCLEOTIDE SEQUENCE</scope>
    <source>
        <strain evidence="2">CFSAN085181</strain>
    </source>
</reference>
<feature type="transmembrane region" description="Helical" evidence="1">
    <location>
        <begin position="105"/>
        <end position="126"/>
    </location>
</feature>
<feature type="transmembrane region" description="Helical" evidence="1">
    <location>
        <begin position="132"/>
        <end position="150"/>
    </location>
</feature>
<dbReference type="AlphaFoldDB" id="A0A5M0XFI3"/>
<keyword evidence="1" id="KW-0472">Membrane</keyword>
<feature type="transmembrane region" description="Helical" evidence="1">
    <location>
        <begin position="178"/>
        <end position="197"/>
    </location>
</feature>
<protein>
    <submittedName>
        <fullName evidence="2">Uncharacterized protein</fullName>
    </submittedName>
</protein>
<dbReference type="RefSeq" id="WP_069009748.1">
    <property type="nucleotide sequence ID" value="NZ_JBEQQG010000001.1"/>
</dbReference>
<comment type="caution">
    <text evidence="2">The sequence shown here is derived from an EMBL/GenBank/DDBJ whole genome shotgun (WGS) entry which is preliminary data.</text>
</comment>
<name>A0A5M0XFI3_LISMN</name>
<dbReference type="Proteomes" id="UP000844471">
    <property type="component" value="Unassembled WGS sequence"/>
</dbReference>
<accession>A0A5M0XFI3</accession>
<evidence type="ECO:0000313" key="3">
    <source>
        <dbReference type="EMBL" id="HAA9722952.1"/>
    </source>
</evidence>
<reference evidence="3" key="3">
    <citation type="submission" date="2019-11" db="EMBL/GenBank/DDBJ databases">
        <authorList>
            <consortium name="NCBI Pathogen Detection Project"/>
        </authorList>
    </citation>
    <scope>NUCLEOTIDE SEQUENCE</scope>
    <source>
        <strain evidence="3">HPB3501</strain>
    </source>
</reference>
<gene>
    <name evidence="2" type="ORF">GCV55_00800</name>
    <name evidence="3" type="ORF">GIH49_12490</name>
</gene>
<proteinExistence type="predicted"/>
<feature type="transmembrane region" description="Helical" evidence="1">
    <location>
        <begin position="222"/>
        <end position="244"/>
    </location>
</feature>
<organism evidence="2">
    <name type="scientific">Listeria monocytogenes</name>
    <dbReference type="NCBI Taxonomy" id="1639"/>
    <lineage>
        <taxon>Bacteria</taxon>
        <taxon>Bacillati</taxon>
        <taxon>Bacillota</taxon>
        <taxon>Bacilli</taxon>
        <taxon>Bacillales</taxon>
        <taxon>Listeriaceae</taxon>
        <taxon>Listeria</taxon>
    </lineage>
</organism>
<evidence type="ECO:0000256" key="1">
    <source>
        <dbReference type="SAM" id="Phobius"/>
    </source>
</evidence>
<reference evidence="3" key="1">
    <citation type="journal article" date="2018" name="Genome Biol.">
        <title>SKESA: strategic k-mer extension for scrupulous assemblies.</title>
        <authorList>
            <person name="Souvorov A."/>
            <person name="Agarwala R."/>
            <person name="Lipman D.J."/>
        </authorList>
    </citation>
    <scope>NUCLEOTIDE SEQUENCE [LARGE SCALE GENOMIC DNA]</scope>
    <source>
        <strain evidence="3">HPB3501</strain>
    </source>
</reference>